<dbReference type="AlphaFoldDB" id="A0AAV3XMJ0"/>
<name>A0AAV3XMJ0_9CYAN</name>
<dbReference type="EMBL" id="BLAY01000187">
    <property type="protein sequence ID" value="GET42891.1"/>
    <property type="molecule type" value="Genomic_DNA"/>
</dbReference>
<evidence type="ECO:0000313" key="1">
    <source>
        <dbReference type="EMBL" id="GET42891.1"/>
    </source>
</evidence>
<protein>
    <submittedName>
        <fullName evidence="1">Uncharacterized protein</fullName>
    </submittedName>
</protein>
<organism evidence="1 2">
    <name type="scientific">Microseira wollei NIES-4236</name>
    <dbReference type="NCBI Taxonomy" id="2530354"/>
    <lineage>
        <taxon>Bacteria</taxon>
        <taxon>Bacillati</taxon>
        <taxon>Cyanobacteriota</taxon>
        <taxon>Cyanophyceae</taxon>
        <taxon>Oscillatoriophycideae</taxon>
        <taxon>Aerosakkonematales</taxon>
        <taxon>Aerosakkonemataceae</taxon>
        <taxon>Microseira</taxon>
    </lineage>
</organism>
<proteinExistence type="predicted"/>
<dbReference type="Proteomes" id="UP001050975">
    <property type="component" value="Unassembled WGS sequence"/>
</dbReference>
<evidence type="ECO:0000313" key="2">
    <source>
        <dbReference type="Proteomes" id="UP001050975"/>
    </source>
</evidence>
<sequence length="91" mass="10015">MKIASIDQEPIDGTDEVMTRVVMTEVASQCILARLMIKALGRPGLDNDMEIVGSGEQWEILWTQPKLTIDETRELVALAIAPPAAKIRSHS</sequence>
<comment type="caution">
    <text evidence="1">The sequence shown here is derived from an EMBL/GenBank/DDBJ whole genome shotgun (WGS) entry which is preliminary data.</text>
</comment>
<reference evidence="1" key="1">
    <citation type="submission" date="2019-10" db="EMBL/GenBank/DDBJ databases">
        <title>Draft genome sequece of Microseira wollei NIES-4236.</title>
        <authorList>
            <person name="Yamaguchi H."/>
            <person name="Suzuki S."/>
            <person name="Kawachi M."/>
        </authorList>
    </citation>
    <scope>NUCLEOTIDE SEQUENCE</scope>
    <source>
        <strain evidence="1">NIES-4236</strain>
    </source>
</reference>
<gene>
    <name evidence="1" type="ORF">MiSe_77090</name>
</gene>
<dbReference type="RefSeq" id="WP_226591094.1">
    <property type="nucleotide sequence ID" value="NZ_BLAY01000187.1"/>
</dbReference>
<keyword evidence="2" id="KW-1185">Reference proteome</keyword>
<accession>A0AAV3XMJ0</accession>